<feature type="region of interest" description="Disordered" evidence="1">
    <location>
        <begin position="341"/>
        <end position="360"/>
    </location>
</feature>
<name>A0AAF1BR91_9TREE</name>
<evidence type="ECO:0000313" key="2">
    <source>
        <dbReference type="EMBL" id="WOO81868.1"/>
    </source>
</evidence>
<keyword evidence="3" id="KW-1185">Reference proteome</keyword>
<sequence length="439" mass="46165">MASAPAYAYTYEASLVAVEAGAHELPQGRRGKSLATLIEGTSNIHLVDEDTTTAWVKLSPVDESRLSVGLRATFEDSPELDTLIDALNASSVTQLSVHIRRVVLLPSADGPPTQVSACYCPSKALEAVLTRLFARLRLPSLRALYLQSGQQVPTAPLAAFLSSSSSAHLSELTLSPYFRTVDSLALVLDAIKSRHHALSRVSLGGRKLGSWDDEWAEYGCCACAWFARMAAPPDPAKPLLDELDKVLQARGSANARVRRAFRASLTPARVLLNARPASRTPTGLNIADLPGEVLADIVRACGDEQALSDSQFAALCRLSSRDEAARLASANIDAVKLATIPDPVDPDAPGPSSAPMTPPSAFTSPEAKAAFGTAMEAYLASAGFWWDRALPAPSTKGMSAWGLSAATTPAAQPLVVEGRSCAGVPSSVCEAAAVRPVAV</sequence>
<dbReference type="GeneID" id="87808613"/>
<dbReference type="Proteomes" id="UP000827549">
    <property type="component" value="Chromosome 4"/>
</dbReference>
<reference evidence="2" key="1">
    <citation type="submission" date="2023-10" db="EMBL/GenBank/DDBJ databases">
        <authorList>
            <person name="Noh H."/>
        </authorList>
    </citation>
    <scope>NUCLEOTIDE SEQUENCE</scope>
    <source>
        <strain evidence="2">DUCC4014</strain>
    </source>
</reference>
<organism evidence="2 3">
    <name type="scientific">Vanrija pseudolonga</name>
    <dbReference type="NCBI Taxonomy" id="143232"/>
    <lineage>
        <taxon>Eukaryota</taxon>
        <taxon>Fungi</taxon>
        <taxon>Dikarya</taxon>
        <taxon>Basidiomycota</taxon>
        <taxon>Agaricomycotina</taxon>
        <taxon>Tremellomycetes</taxon>
        <taxon>Trichosporonales</taxon>
        <taxon>Trichosporonaceae</taxon>
        <taxon>Vanrija</taxon>
    </lineage>
</organism>
<dbReference type="AlphaFoldDB" id="A0AAF1BR91"/>
<dbReference type="EMBL" id="CP086717">
    <property type="protein sequence ID" value="WOO81868.1"/>
    <property type="molecule type" value="Genomic_DNA"/>
</dbReference>
<gene>
    <name evidence="2" type="ORF">LOC62_04G005384</name>
</gene>
<evidence type="ECO:0000313" key="3">
    <source>
        <dbReference type="Proteomes" id="UP000827549"/>
    </source>
</evidence>
<proteinExistence type="predicted"/>
<protein>
    <submittedName>
        <fullName evidence="2">Uncharacterized protein</fullName>
    </submittedName>
</protein>
<evidence type="ECO:0000256" key="1">
    <source>
        <dbReference type="SAM" id="MobiDB-lite"/>
    </source>
</evidence>
<accession>A0AAF1BR91</accession>
<dbReference type="RefSeq" id="XP_062627900.1">
    <property type="nucleotide sequence ID" value="XM_062771916.1"/>
</dbReference>